<evidence type="ECO:0008006" key="5">
    <source>
        <dbReference type="Google" id="ProtNLM"/>
    </source>
</evidence>
<protein>
    <recommendedName>
        <fullName evidence="5">DUF2950 domain-containing protein</fullName>
    </recommendedName>
</protein>
<feature type="region of interest" description="Disordered" evidence="1">
    <location>
        <begin position="287"/>
        <end position="307"/>
    </location>
</feature>
<dbReference type="Proteomes" id="UP000321058">
    <property type="component" value="Unassembled WGS sequence"/>
</dbReference>
<evidence type="ECO:0000313" key="3">
    <source>
        <dbReference type="EMBL" id="GEP53357.1"/>
    </source>
</evidence>
<gene>
    <name evidence="3" type="ORF">RSO01_05230</name>
</gene>
<dbReference type="OrthoDB" id="108782at2"/>
<reference evidence="3 4" key="1">
    <citation type="submission" date="2019-07" db="EMBL/GenBank/DDBJ databases">
        <title>Whole genome shotgun sequence of Reyranella soli NBRC 108950.</title>
        <authorList>
            <person name="Hosoyama A."/>
            <person name="Uohara A."/>
            <person name="Ohji S."/>
            <person name="Ichikawa N."/>
        </authorList>
    </citation>
    <scope>NUCLEOTIDE SEQUENCE [LARGE SCALE GENOMIC DNA]</scope>
    <source>
        <strain evidence="3 4">NBRC 108950</strain>
    </source>
</reference>
<dbReference type="AlphaFoldDB" id="A0A512N2Z2"/>
<keyword evidence="4" id="KW-1185">Reference proteome</keyword>
<evidence type="ECO:0000256" key="2">
    <source>
        <dbReference type="SAM" id="SignalP"/>
    </source>
</evidence>
<feature type="signal peptide" evidence="2">
    <location>
        <begin position="1"/>
        <end position="22"/>
    </location>
</feature>
<proteinExistence type="predicted"/>
<evidence type="ECO:0000256" key="1">
    <source>
        <dbReference type="SAM" id="MobiDB-lite"/>
    </source>
</evidence>
<evidence type="ECO:0000313" key="4">
    <source>
        <dbReference type="Proteomes" id="UP000321058"/>
    </source>
</evidence>
<accession>A0A512N2Z2</accession>
<organism evidence="3 4">
    <name type="scientific">Reyranella soli</name>
    <dbReference type="NCBI Taxonomy" id="1230389"/>
    <lineage>
        <taxon>Bacteria</taxon>
        <taxon>Pseudomonadati</taxon>
        <taxon>Pseudomonadota</taxon>
        <taxon>Alphaproteobacteria</taxon>
        <taxon>Hyphomicrobiales</taxon>
        <taxon>Reyranellaceae</taxon>
        <taxon>Reyranella</taxon>
    </lineage>
</organism>
<keyword evidence="2" id="KW-0732">Signal</keyword>
<feature type="chain" id="PRO_5021880952" description="DUF2950 domain-containing protein" evidence="2">
    <location>
        <begin position="23"/>
        <end position="307"/>
    </location>
</feature>
<comment type="caution">
    <text evidence="3">The sequence shown here is derived from an EMBL/GenBank/DDBJ whole genome shotgun (WGS) entry which is preliminary data.</text>
</comment>
<dbReference type="Pfam" id="PF11453">
    <property type="entry name" value="DUF2950"/>
    <property type="match status" value="1"/>
</dbReference>
<dbReference type="RefSeq" id="WP_147145923.1">
    <property type="nucleotide sequence ID" value="NZ_BKAJ01000008.1"/>
</dbReference>
<name>A0A512N2Z2_9HYPH</name>
<sequence length="307" mass="33757">MKILVRILFLVALVIGAGSVLAQPAKQKHFATAEEAATALTEAIRKDDDKAVQAILGTGWRDIIPGTTGHEDDLRERYLEAWDKNHKIIPDGGERAYVEAGTTGWRSPLPLIKDAAGWYFDVEAGRKEIIAREIGRNEYTVIQTLLAIVDAQREYVSLNPMKDRAPTYARRLLSSPGKMDGLYWEAKPGEPESPIGELVAKAQPGDAEGQGYWGYRFRMLYAQGPSAPGGAYSYLVNNRMIAGFAVIAWPVTYGETGVMTFMVSQSGDVYERDFGPDTATAVANVNAFNPDDDWDKADMTPPPDEPK</sequence>
<dbReference type="EMBL" id="BKAJ01000008">
    <property type="protein sequence ID" value="GEP53357.1"/>
    <property type="molecule type" value="Genomic_DNA"/>
</dbReference>
<dbReference type="InterPro" id="IPR021556">
    <property type="entry name" value="DUF2950"/>
</dbReference>